<evidence type="ECO:0000256" key="1">
    <source>
        <dbReference type="PIRSR" id="PIRSR602401-1"/>
    </source>
</evidence>
<feature type="signal peptide" evidence="3">
    <location>
        <begin position="1"/>
        <end position="18"/>
    </location>
</feature>
<dbReference type="SUPFAM" id="SSF48264">
    <property type="entry name" value="Cytochrome P450"/>
    <property type="match status" value="1"/>
</dbReference>
<accession>A0A150GUZ9</accession>
<feature type="binding site" description="axial binding residue" evidence="1">
    <location>
        <position position="509"/>
    </location>
    <ligand>
        <name>heme</name>
        <dbReference type="ChEBI" id="CHEBI:30413"/>
    </ligand>
    <ligandPart>
        <name>Fe</name>
        <dbReference type="ChEBI" id="CHEBI:18248"/>
    </ligandPart>
</feature>
<organism evidence="4 5">
    <name type="scientific">Gonium pectorale</name>
    <name type="common">Green alga</name>
    <dbReference type="NCBI Taxonomy" id="33097"/>
    <lineage>
        <taxon>Eukaryota</taxon>
        <taxon>Viridiplantae</taxon>
        <taxon>Chlorophyta</taxon>
        <taxon>core chlorophytes</taxon>
        <taxon>Chlorophyceae</taxon>
        <taxon>CS clade</taxon>
        <taxon>Chlamydomonadales</taxon>
        <taxon>Volvocaceae</taxon>
        <taxon>Gonium</taxon>
    </lineage>
</organism>
<comment type="caution">
    <text evidence="4">The sequence shown here is derived from an EMBL/GenBank/DDBJ whole genome shotgun (WGS) entry which is preliminary data.</text>
</comment>
<dbReference type="PRINTS" id="PR00463">
    <property type="entry name" value="EP450I"/>
</dbReference>
<feature type="chain" id="PRO_5007562253" description="Cytochrome P450" evidence="3">
    <location>
        <begin position="19"/>
        <end position="519"/>
    </location>
</feature>
<dbReference type="PRINTS" id="PR00385">
    <property type="entry name" value="P450"/>
</dbReference>
<dbReference type="GO" id="GO:0016705">
    <property type="term" value="F:oxidoreductase activity, acting on paired donors, with incorporation or reduction of molecular oxygen"/>
    <property type="evidence" value="ECO:0007669"/>
    <property type="project" value="InterPro"/>
</dbReference>
<dbReference type="InterPro" id="IPR001128">
    <property type="entry name" value="Cyt_P450"/>
</dbReference>
<name>A0A150GUZ9_GONPE</name>
<protein>
    <recommendedName>
        <fullName evidence="6">Cytochrome P450</fullName>
    </recommendedName>
</protein>
<dbReference type="GO" id="GO:0020037">
    <property type="term" value="F:heme binding"/>
    <property type="evidence" value="ECO:0007669"/>
    <property type="project" value="InterPro"/>
</dbReference>
<dbReference type="GO" id="GO:0004497">
    <property type="term" value="F:monooxygenase activity"/>
    <property type="evidence" value="ECO:0007669"/>
    <property type="project" value="UniProtKB-KW"/>
</dbReference>
<comment type="similarity">
    <text evidence="2">Belongs to the cytochrome P450 family.</text>
</comment>
<keyword evidence="2" id="KW-0503">Monooxygenase</keyword>
<dbReference type="InterPro" id="IPR002401">
    <property type="entry name" value="Cyt_P450_E_grp-I"/>
</dbReference>
<dbReference type="EMBL" id="LSYV01000007">
    <property type="protein sequence ID" value="KXZ53583.1"/>
    <property type="molecule type" value="Genomic_DNA"/>
</dbReference>
<dbReference type="GO" id="GO:0005506">
    <property type="term" value="F:iron ion binding"/>
    <property type="evidence" value="ECO:0007669"/>
    <property type="project" value="InterPro"/>
</dbReference>
<gene>
    <name evidence="4" type="ORF">GPECTOR_6g500</name>
</gene>
<evidence type="ECO:0000256" key="3">
    <source>
        <dbReference type="SAM" id="SignalP"/>
    </source>
</evidence>
<dbReference type="PANTHER" id="PTHR24301">
    <property type="entry name" value="THROMBOXANE-A SYNTHASE"/>
    <property type="match status" value="1"/>
</dbReference>
<evidence type="ECO:0000313" key="5">
    <source>
        <dbReference type="Proteomes" id="UP000075714"/>
    </source>
</evidence>
<dbReference type="Proteomes" id="UP000075714">
    <property type="component" value="Unassembled WGS sequence"/>
</dbReference>
<keyword evidence="1 2" id="KW-0349">Heme</keyword>
<evidence type="ECO:0008006" key="6">
    <source>
        <dbReference type="Google" id="ProtNLM"/>
    </source>
</evidence>
<sequence>MAVLAILFGLGLAQFLWAALNPFERWRFRAIPGPFALPLLGNLHQIASEDLTAFVGRASREYGKICKIWFGSRPWIVVADPELVRNGPDWRLARRAFETSIIRASSLSAHLPAVQRCVAAFLPRLEAAAASGQPLQLAAALGELALASVGEVAYGVDFGTGKREEAVEREAGGGGSLGGQLMAAIREAFDCLEVNNASVYLPLEGWGRGCGGWMLPGLNPLWYWLAARLPDAGQRRHEAARARLHDISRRLIRQWQDSRAAAAGVAAAPGGAAGKGEAATAPAAGNGAGAGGGSPSFAEVGGGISGSSFMAAMLEGRQGARNGEERLTDRQASVIAQCLTFMMAGSDTTASTLAFTIFLLATHPEAQNRLTAELDTHFAAVAAAVAPGGGGCGAGPDGAEAEVEAAEAEDVLPKLPYLDAVLSESMRLYPSASLLVREAATDLDLGEGKVVPKGYAIVLATHTLHHDPALWPDAEAFRPERFLPEGAAAGLGPAHPAAYAPFGMGPRMCVGNKIATMVS</sequence>
<dbReference type="Gene3D" id="1.10.630.10">
    <property type="entry name" value="Cytochrome P450"/>
    <property type="match status" value="1"/>
</dbReference>
<evidence type="ECO:0000256" key="2">
    <source>
        <dbReference type="RuleBase" id="RU000461"/>
    </source>
</evidence>
<keyword evidence="1 2" id="KW-0408">Iron</keyword>
<comment type="cofactor">
    <cofactor evidence="1">
        <name>heme</name>
        <dbReference type="ChEBI" id="CHEBI:30413"/>
    </cofactor>
</comment>
<evidence type="ECO:0000313" key="4">
    <source>
        <dbReference type="EMBL" id="KXZ53583.1"/>
    </source>
</evidence>
<reference evidence="5" key="1">
    <citation type="journal article" date="2016" name="Nat. Commun.">
        <title>The Gonium pectorale genome demonstrates co-option of cell cycle regulation during the evolution of multicellularity.</title>
        <authorList>
            <person name="Hanschen E.R."/>
            <person name="Marriage T.N."/>
            <person name="Ferris P.J."/>
            <person name="Hamaji T."/>
            <person name="Toyoda A."/>
            <person name="Fujiyama A."/>
            <person name="Neme R."/>
            <person name="Noguchi H."/>
            <person name="Minakuchi Y."/>
            <person name="Suzuki M."/>
            <person name="Kawai-Toyooka H."/>
            <person name="Smith D.R."/>
            <person name="Sparks H."/>
            <person name="Anderson J."/>
            <person name="Bakaric R."/>
            <person name="Luria V."/>
            <person name="Karger A."/>
            <person name="Kirschner M.W."/>
            <person name="Durand P.M."/>
            <person name="Michod R.E."/>
            <person name="Nozaki H."/>
            <person name="Olson B.J."/>
        </authorList>
    </citation>
    <scope>NUCLEOTIDE SEQUENCE [LARGE SCALE GENOMIC DNA]</scope>
    <source>
        <strain evidence="5">NIES-2863</strain>
    </source>
</reference>
<dbReference type="PROSITE" id="PS00086">
    <property type="entry name" value="CYTOCHROME_P450"/>
    <property type="match status" value="1"/>
</dbReference>
<dbReference type="Pfam" id="PF00067">
    <property type="entry name" value="p450"/>
    <property type="match status" value="1"/>
</dbReference>
<dbReference type="PANTHER" id="PTHR24301:SF2">
    <property type="entry name" value="THROMBOXANE-A SYNTHASE"/>
    <property type="match status" value="1"/>
</dbReference>
<keyword evidence="3" id="KW-0732">Signal</keyword>
<dbReference type="STRING" id="33097.A0A150GUZ9"/>
<keyword evidence="2" id="KW-0560">Oxidoreductase</keyword>
<keyword evidence="1 2" id="KW-0479">Metal-binding</keyword>
<dbReference type="InterPro" id="IPR036396">
    <property type="entry name" value="Cyt_P450_sf"/>
</dbReference>
<dbReference type="AlphaFoldDB" id="A0A150GUZ9"/>
<proteinExistence type="inferred from homology"/>
<keyword evidence="5" id="KW-1185">Reference proteome</keyword>
<dbReference type="InterPro" id="IPR017972">
    <property type="entry name" value="Cyt_P450_CS"/>
</dbReference>
<dbReference type="OrthoDB" id="1470350at2759"/>